<dbReference type="SMART" id="SM00360">
    <property type="entry name" value="RRM"/>
    <property type="match status" value="1"/>
</dbReference>
<dbReference type="InterPro" id="IPR012677">
    <property type="entry name" value="Nucleotide-bd_a/b_plait_sf"/>
</dbReference>
<dbReference type="CDD" id="cd22585">
    <property type="entry name" value="Rcat_RBR_DEAH12-like"/>
    <property type="match status" value="1"/>
</dbReference>
<dbReference type="InterPro" id="IPR000504">
    <property type="entry name" value="RRM_dom"/>
</dbReference>
<keyword evidence="5" id="KW-0677">Repeat</keyword>
<dbReference type="InterPro" id="IPR035979">
    <property type="entry name" value="RBD_domain_sf"/>
</dbReference>
<dbReference type="Gene3D" id="1.20.120.1750">
    <property type="match status" value="1"/>
</dbReference>
<dbReference type="OMA" id="MTCTRCQ"/>
<dbReference type="PROSITE" id="PS51873">
    <property type="entry name" value="TRIAD"/>
    <property type="match status" value="1"/>
</dbReference>
<dbReference type="Pfam" id="PF00076">
    <property type="entry name" value="RRM_1"/>
    <property type="match status" value="1"/>
</dbReference>
<dbReference type="Gene3D" id="3.30.1370.210">
    <property type="match status" value="1"/>
</dbReference>
<dbReference type="InterPro" id="IPR027370">
    <property type="entry name" value="Znf-RING_euk"/>
</dbReference>
<dbReference type="CDD" id="cd20335">
    <property type="entry name" value="BRcat_RBR"/>
    <property type="match status" value="1"/>
</dbReference>
<dbReference type="RefSeq" id="XP_003028964.1">
    <property type="nucleotide sequence ID" value="XM_003028918.1"/>
</dbReference>
<dbReference type="KEGG" id="scm:SCHCO_01102021"/>
<dbReference type="InterPro" id="IPR000571">
    <property type="entry name" value="Znf_CCCH"/>
</dbReference>
<dbReference type="SUPFAM" id="SSF54928">
    <property type="entry name" value="RNA-binding domain, RBD"/>
    <property type="match status" value="1"/>
</dbReference>
<dbReference type="GO" id="GO:0008270">
    <property type="term" value="F:zinc ion binding"/>
    <property type="evidence" value="ECO:0007669"/>
    <property type="project" value="UniProtKB-KW"/>
</dbReference>
<comment type="catalytic activity">
    <reaction evidence="1">
        <text>[E2 ubiquitin-conjugating enzyme]-S-ubiquitinyl-L-cysteine + [acceptor protein]-L-lysine = [E2 ubiquitin-conjugating enzyme]-L-cysteine + [acceptor protein]-N(6)-ubiquitinyl-L-lysine.</text>
        <dbReference type="EC" id="2.3.2.31"/>
    </reaction>
</comment>
<evidence type="ECO:0000256" key="7">
    <source>
        <dbReference type="ARBA" id="ARBA00022786"/>
    </source>
</evidence>
<evidence type="ECO:0000256" key="5">
    <source>
        <dbReference type="ARBA" id="ARBA00022737"/>
    </source>
</evidence>
<evidence type="ECO:0000256" key="1">
    <source>
        <dbReference type="ARBA" id="ARBA00001798"/>
    </source>
</evidence>
<dbReference type="GO" id="GO:0061630">
    <property type="term" value="F:ubiquitin protein ligase activity"/>
    <property type="evidence" value="ECO:0007669"/>
    <property type="project" value="UniProtKB-EC"/>
</dbReference>
<evidence type="ECO:0000259" key="13">
    <source>
        <dbReference type="PROSITE" id="PS50102"/>
    </source>
</evidence>
<dbReference type="InterPro" id="IPR044066">
    <property type="entry name" value="TRIAD_supradom"/>
</dbReference>
<name>D8QDW8_SCHCM</name>
<evidence type="ECO:0000256" key="8">
    <source>
        <dbReference type="ARBA" id="ARBA00022833"/>
    </source>
</evidence>
<dbReference type="SMART" id="SM00184">
    <property type="entry name" value="RING"/>
    <property type="match status" value="1"/>
</dbReference>
<proteinExistence type="predicted"/>
<dbReference type="PROSITE" id="PS00028">
    <property type="entry name" value="ZINC_FINGER_C2H2_1"/>
    <property type="match status" value="1"/>
</dbReference>
<keyword evidence="7" id="KW-0833">Ubl conjugation pathway</keyword>
<dbReference type="Proteomes" id="UP000007431">
    <property type="component" value="Unassembled WGS sequence"/>
</dbReference>
<dbReference type="PROSITE" id="PS50102">
    <property type="entry name" value="RRM"/>
    <property type="match status" value="1"/>
</dbReference>
<evidence type="ECO:0000256" key="6">
    <source>
        <dbReference type="ARBA" id="ARBA00022771"/>
    </source>
</evidence>
<dbReference type="InParanoid" id="D8QDW8"/>
<dbReference type="InterPro" id="IPR031127">
    <property type="entry name" value="E3_UB_ligase_RBR"/>
</dbReference>
<feature type="region of interest" description="Disordered" evidence="11">
    <location>
        <begin position="156"/>
        <end position="185"/>
    </location>
</feature>
<dbReference type="STRING" id="578458.D8QDW8"/>
<dbReference type="eggNOG" id="KOG1812">
    <property type="taxonomic scope" value="Eukaryota"/>
</dbReference>
<dbReference type="EMBL" id="GL377310">
    <property type="protein sequence ID" value="EFI94061.1"/>
    <property type="molecule type" value="Genomic_DNA"/>
</dbReference>
<dbReference type="InterPro" id="IPR001841">
    <property type="entry name" value="Znf_RING"/>
</dbReference>
<dbReference type="Pfam" id="PF22191">
    <property type="entry name" value="IBR_1"/>
    <property type="match status" value="1"/>
</dbReference>
<dbReference type="Pfam" id="PF13445">
    <property type="entry name" value="zf-RING_UBOX"/>
    <property type="match status" value="1"/>
</dbReference>
<feature type="region of interest" description="Disordered" evidence="11">
    <location>
        <begin position="92"/>
        <end position="137"/>
    </location>
</feature>
<dbReference type="OrthoDB" id="10009520at2759"/>
<dbReference type="PROSITE" id="PS50103">
    <property type="entry name" value="ZF_C3H1"/>
    <property type="match status" value="1"/>
</dbReference>
<dbReference type="InterPro" id="IPR013087">
    <property type="entry name" value="Znf_C2H2_type"/>
</dbReference>
<feature type="zinc finger region" description="C3H1-type" evidence="10">
    <location>
        <begin position="216"/>
        <end position="242"/>
    </location>
</feature>
<dbReference type="VEuPathDB" id="FungiDB:SCHCODRAFT_01102021"/>
<evidence type="ECO:0000259" key="14">
    <source>
        <dbReference type="PROSITE" id="PS50103"/>
    </source>
</evidence>
<dbReference type="PANTHER" id="PTHR11685">
    <property type="entry name" value="RBR FAMILY RING FINGER AND IBR DOMAIN-CONTAINING"/>
    <property type="match status" value="1"/>
</dbReference>
<evidence type="ECO:0000256" key="2">
    <source>
        <dbReference type="ARBA" id="ARBA00012251"/>
    </source>
</evidence>
<dbReference type="SMART" id="SM00647">
    <property type="entry name" value="IBR"/>
    <property type="match status" value="1"/>
</dbReference>
<dbReference type="EC" id="2.3.2.31" evidence="2"/>
<evidence type="ECO:0000256" key="10">
    <source>
        <dbReference type="PROSITE-ProRule" id="PRU00723"/>
    </source>
</evidence>
<dbReference type="Pfam" id="PF01485">
    <property type="entry name" value="IBR"/>
    <property type="match status" value="1"/>
</dbReference>
<dbReference type="SUPFAM" id="SSF57850">
    <property type="entry name" value="RING/U-box"/>
    <property type="match status" value="2"/>
</dbReference>
<dbReference type="AlphaFoldDB" id="D8QDW8"/>
<feature type="domain" description="RING-type" evidence="15">
    <location>
        <begin position="804"/>
        <end position="1004"/>
    </location>
</feature>
<evidence type="ECO:0000313" key="17">
    <source>
        <dbReference type="Proteomes" id="UP000007431"/>
    </source>
</evidence>
<evidence type="ECO:0000256" key="3">
    <source>
        <dbReference type="ARBA" id="ARBA00022679"/>
    </source>
</evidence>
<keyword evidence="17" id="KW-1185">Reference proteome</keyword>
<dbReference type="PROSITE" id="PS00518">
    <property type="entry name" value="ZF_RING_1"/>
    <property type="match status" value="1"/>
</dbReference>
<feature type="compositionally biased region" description="Low complexity" evidence="11">
    <location>
        <begin position="92"/>
        <end position="111"/>
    </location>
</feature>
<keyword evidence="3" id="KW-0808">Transferase</keyword>
<keyword evidence="6 10" id="KW-0863">Zinc-finger</keyword>
<evidence type="ECO:0000256" key="11">
    <source>
        <dbReference type="SAM" id="MobiDB-lite"/>
    </source>
</evidence>
<dbReference type="Gene3D" id="3.30.70.330">
    <property type="match status" value="1"/>
</dbReference>
<protein>
    <recommendedName>
        <fullName evidence="2">RBR-type E3 ubiquitin transferase</fullName>
        <ecNumber evidence="2">2.3.2.31</ecNumber>
    </recommendedName>
</protein>
<keyword evidence="4 10" id="KW-0479">Metal-binding</keyword>
<dbReference type="InterPro" id="IPR013083">
    <property type="entry name" value="Znf_RING/FYVE/PHD"/>
</dbReference>
<dbReference type="PROSITE" id="PS50089">
    <property type="entry name" value="ZF_RING_2"/>
    <property type="match status" value="1"/>
</dbReference>
<dbReference type="InterPro" id="IPR002867">
    <property type="entry name" value="IBR_dom"/>
</dbReference>
<reference evidence="16 17" key="1">
    <citation type="journal article" date="2010" name="Nat. Biotechnol.">
        <title>Genome sequence of the model mushroom Schizophyllum commune.</title>
        <authorList>
            <person name="Ohm R.A."/>
            <person name="de Jong J.F."/>
            <person name="Lugones L.G."/>
            <person name="Aerts A."/>
            <person name="Kothe E."/>
            <person name="Stajich J.E."/>
            <person name="de Vries R.P."/>
            <person name="Record E."/>
            <person name="Levasseur A."/>
            <person name="Baker S.E."/>
            <person name="Bartholomew K.A."/>
            <person name="Coutinho P.M."/>
            <person name="Erdmann S."/>
            <person name="Fowler T.J."/>
            <person name="Gathman A.C."/>
            <person name="Lombard V."/>
            <person name="Henrissat B."/>
            <person name="Knabe N."/>
            <person name="Kuees U."/>
            <person name="Lilly W.W."/>
            <person name="Lindquist E."/>
            <person name="Lucas S."/>
            <person name="Magnuson J.K."/>
            <person name="Piumi F."/>
            <person name="Raudaskoski M."/>
            <person name="Salamov A."/>
            <person name="Schmutz J."/>
            <person name="Schwarze F.W.M.R."/>
            <person name="vanKuyk P.A."/>
            <person name="Horton J.S."/>
            <person name="Grigoriev I.V."/>
            <person name="Woesten H.A.B."/>
        </authorList>
    </citation>
    <scope>NUCLEOTIDE SEQUENCE [LARGE SCALE GENOMIC DNA]</scope>
    <source>
        <strain evidence="17">H4-8 / FGSC 9210</strain>
    </source>
</reference>
<keyword evidence="8 10" id="KW-0862">Zinc</keyword>
<evidence type="ECO:0000313" key="16">
    <source>
        <dbReference type="EMBL" id="EFI94061.1"/>
    </source>
</evidence>
<evidence type="ECO:0000259" key="15">
    <source>
        <dbReference type="PROSITE" id="PS51873"/>
    </source>
</evidence>
<keyword evidence="9" id="KW-0694">RNA-binding</keyword>
<sequence>MAITADLCTHPAILPWGLMNASFVTISWRVDALLGTTAVGFTLETQISHVIPPLLSKRHLQAAQSLPADPLQISSIPEPSVRLPQRATLSVPAPADIPRAASPASSISSRALSDDEGPSNAHPWNGDSDTSWFDTGQSSDGSKSFFSALSQASSSTSSLAPEKVSAPSTSAAVARGKKPSTTETGQCSKCLRKECNGGYRCKKKKTPSTKGTAGGAPVTEICRDWCRGRCWKSPCKYRHGPVDDPLDGVASTEIPVAEVVTPKATEPAQNMAQPARVPPRVVLHFETNARLDDPVVELPPLSSQARTQEPAAIPDQAPRHVPSMKYTIEEYMSVKLLPGFQVDEIITGFESPTILIDNVPDNVPLKNLSHLLGTYGRVLDVSRKSKGIVFVRYAHAADATAASTALDGKDIFGAKAHVRKPVSKGDSRKLTVNDSTVRVDFELPTKVIYAGYENLVQAEIGIVTASQGVRDHIPSAEHHKGVPAVGINTVKFVGLPVNVKTDEIRSLGKVIDHMWERPNYKSSLEEVTSGLERYFARNGGVTRFALQPPPYVNGVATAWVTYSSTAEAKAACVALDGRKPACVGYTRIHARQTFSVLYDVETTLYAKQRYPINRLVTFARERGVDMAFVSKDNGSTTQVRMKAHQLQDVVDLRTELERILRGQVLRDHDKVIWHPFFTFPQGHAYIRDLEASLPGVSVITDVRRHEIRVSGPQVERREAFGRLRAKIRSLTSQQLRAIPLAGDAIGLYLDPDVVALRARFGDGGVMLDMDKRALVIRGGETVYNEALMAVRRAKQRRYTSVSSDPRVCPVCFVEATNPVTLRCGHNYCRECMHGFLMSSAENKLFPLSCLGDGGRCTEGITHYNARAVLNQFELDRLVQAAFTAHVNARPDEFHYCPTPDCKQVYRTVGKGTALQCPACLLRICSSCHSEYHGGLRCNADDGAAEFDEWMKAHGVKRCPGCKVPIERDEGCFHVTCTQCQTHICWQCMETFPGGDGIYGHMRTEHGTFGLGPIED</sequence>
<dbReference type="CDD" id="cd16449">
    <property type="entry name" value="RING-HC"/>
    <property type="match status" value="1"/>
</dbReference>
<accession>D8QDW8</accession>
<feature type="domain" description="RRM" evidence="13">
    <location>
        <begin position="352"/>
        <end position="437"/>
    </location>
</feature>
<dbReference type="InterPro" id="IPR017907">
    <property type="entry name" value="Znf_RING_CS"/>
</dbReference>
<feature type="compositionally biased region" description="Polar residues" evidence="11">
    <location>
        <begin position="127"/>
        <end position="137"/>
    </location>
</feature>
<dbReference type="CDD" id="cd00590">
    <property type="entry name" value="RRM_SF"/>
    <property type="match status" value="1"/>
</dbReference>
<dbReference type="GO" id="GO:0016567">
    <property type="term" value="P:protein ubiquitination"/>
    <property type="evidence" value="ECO:0007669"/>
    <property type="project" value="InterPro"/>
</dbReference>
<organism evidence="17">
    <name type="scientific">Schizophyllum commune (strain H4-8 / FGSC 9210)</name>
    <name type="common">Split gill fungus</name>
    <dbReference type="NCBI Taxonomy" id="578458"/>
    <lineage>
        <taxon>Eukaryota</taxon>
        <taxon>Fungi</taxon>
        <taxon>Dikarya</taxon>
        <taxon>Basidiomycota</taxon>
        <taxon>Agaricomycotina</taxon>
        <taxon>Agaricomycetes</taxon>
        <taxon>Agaricomycetidae</taxon>
        <taxon>Agaricales</taxon>
        <taxon>Schizophyllaceae</taxon>
        <taxon>Schizophyllum</taxon>
    </lineage>
</organism>
<evidence type="ECO:0000259" key="12">
    <source>
        <dbReference type="PROSITE" id="PS50089"/>
    </source>
</evidence>
<evidence type="ECO:0000256" key="9">
    <source>
        <dbReference type="PROSITE-ProRule" id="PRU00176"/>
    </source>
</evidence>
<feature type="domain" description="C3H1-type" evidence="14">
    <location>
        <begin position="216"/>
        <end position="242"/>
    </location>
</feature>
<dbReference type="GeneID" id="9591067"/>
<feature type="domain" description="RING-type" evidence="12">
    <location>
        <begin position="808"/>
        <end position="849"/>
    </location>
</feature>
<dbReference type="HOGENOM" id="CLU_004235_1_1_1"/>
<dbReference type="Gene3D" id="3.30.40.10">
    <property type="entry name" value="Zinc/RING finger domain, C3HC4 (zinc finger)"/>
    <property type="match status" value="1"/>
</dbReference>
<gene>
    <name evidence="16" type="ORF">SCHCODRAFT_258217</name>
</gene>
<evidence type="ECO:0000256" key="4">
    <source>
        <dbReference type="ARBA" id="ARBA00022723"/>
    </source>
</evidence>
<dbReference type="GO" id="GO:0003723">
    <property type="term" value="F:RNA binding"/>
    <property type="evidence" value="ECO:0007669"/>
    <property type="project" value="UniProtKB-UniRule"/>
</dbReference>